<dbReference type="InterPro" id="IPR040749">
    <property type="entry name" value="BRCC36_C"/>
</dbReference>
<dbReference type="Gramene" id="LPERR05G20280.2">
    <property type="protein sequence ID" value="LPERR05G20280.2"/>
    <property type="gene ID" value="LPERR05G20280"/>
</dbReference>
<protein>
    <recommendedName>
        <fullName evidence="2">BRCC36 C-terminal helical domain-containing protein</fullName>
    </recommendedName>
</protein>
<evidence type="ECO:0000256" key="1">
    <source>
        <dbReference type="SAM" id="MobiDB-lite"/>
    </source>
</evidence>
<reference evidence="3" key="3">
    <citation type="submission" date="2015-04" db="UniProtKB">
        <authorList>
            <consortium name="EnsemblPlants"/>
        </authorList>
    </citation>
    <scope>IDENTIFICATION</scope>
</reference>
<reference evidence="4" key="2">
    <citation type="submission" date="2013-12" db="EMBL/GenBank/DDBJ databases">
        <authorList>
            <person name="Yu Y."/>
            <person name="Lee S."/>
            <person name="de Baynast K."/>
            <person name="Wissotski M."/>
            <person name="Liu L."/>
            <person name="Talag J."/>
            <person name="Goicoechea J."/>
            <person name="Angelova A."/>
            <person name="Jetty R."/>
            <person name="Kudrna D."/>
            <person name="Golser W."/>
            <person name="Rivera L."/>
            <person name="Zhang J."/>
            <person name="Wing R."/>
        </authorList>
    </citation>
    <scope>NUCLEOTIDE SEQUENCE</scope>
</reference>
<sequence>MSLTEVRIGEEVWLTCLTHALTTEAEEIMGLLFGDIKVTHTHTHTYSSALPPPCAFEQGRGDGGDMGGVAADEVRAEEGQGGDERTQASFQLMDQGFVGLIFSCFSEDAQKVGKIQVIAFQSLGGNQQPIVPVNPVINIDTSWSSLDTTSNPALIEGIEDTGDSKASRNSKVWAKSSDVDFYPHSDANHSATQQSNAIVAYDPNNAPETPVDLDGSDMTPSIQEALHRSTLDISDGKIHPLTSIHHVSTYNSSLCKLMEYCLSPAITVLQDRLKENELRLSMLMEEAKQLEAENQSMRNDSPHRLMYHGTSGSSSPMAQDKHASANQMSPRSPSGSSRRKAS</sequence>
<dbReference type="Pfam" id="PF18110">
    <property type="entry name" value="BRCC36_C"/>
    <property type="match status" value="1"/>
</dbReference>
<evidence type="ECO:0000313" key="3">
    <source>
        <dbReference type="EnsemblPlants" id="LPERR05G20280.2"/>
    </source>
</evidence>
<reference evidence="3 4" key="1">
    <citation type="submission" date="2012-08" db="EMBL/GenBank/DDBJ databases">
        <title>Oryza genome evolution.</title>
        <authorList>
            <person name="Wing R.A."/>
        </authorList>
    </citation>
    <scope>NUCLEOTIDE SEQUENCE</scope>
</reference>
<dbReference type="Gene3D" id="3.40.140.10">
    <property type="entry name" value="Cytidine Deaminase, domain 2"/>
    <property type="match status" value="2"/>
</dbReference>
<dbReference type="PANTHER" id="PTHR10410">
    <property type="entry name" value="EUKARYOTIC TRANSLATION INITIATION FACTOR 3 -RELATED"/>
    <property type="match status" value="1"/>
</dbReference>
<proteinExistence type="predicted"/>
<dbReference type="MEROPS" id="M67.A03"/>
<feature type="domain" description="BRCC36 C-terminal helical" evidence="2">
    <location>
        <begin position="234"/>
        <end position="290"/>
    </location>
</feature>
<organism evidence="3 4">
    <name type="scientific">Leersia perrieri</name>
    <dbReference type="NCBI Taxonomy" id="77586"/>
    <lineage>
        <taxon>Eukaryota</taxon>
        <taxon>Viridiplantae</taxon>
        <taxon>Streptophyta</taxon>
        <taxon>Embryophyta</taxon>
        <taxon>Tracheophyta</taxon>
        <taxon>Spermatophyta</taxon>
        <taxon>Magnoliopsida</taxon>
        <taxon>Liliopsida</taxon>
        <taxon>Poales</taxon>
        <taxon>Poaceae</taxon>
        <taxon>BOP clade</taxon>
        <taxon>Oryzoideae</taxon>
        <taxon>Oryzeae</taxon>
        <taxon>Oryzinae</taxon>
        <taxon>Leersia</taxon>
    </lineage>
</organism>
<dbReference type="AlphaFoldDB" id="A0A0D9WJ96"/>
<accession>A0A0D9WJ96</accession>
<dbReference type="EnsemblPlants" id="LPERR05G20280.2">
    <property type="protein sequence ID" value="LPERR05G20280.2"/>
    <property type="gene ID" value="LPERR05G20280"/>
</dbReference>
<dbReference type="Proteomes" id="UP000032180">
    <property type="component" value="Chromosome 5"/>
</dbReference>
<feature type="region of interest" description="Disordered" evidence="1">
    <location>
        <begin position="291"/>
        <end position="342"/>
    </location>
</feature>
<dbReference type="InterPro" id="IPR050242">
    <property type="entry name" value="JAMM_MPN+_peptidase_M67A"/>
</dbReference>
<name>A0A0D9WJ96_9ORYZ</name>
<evidence type="ECO:0000313" key="4">
    <source>
        <dbReference type="Proteomes" id="UP000032180"/>
    </source>
</evidence>
<keyword evidence="4" id="KW-1185">Reference proteome</keyword>
<evidence type="ECO:0000259" key="2">
    <source>
        <dbReference type="Pfam" id="PF18110"/>
    </source>
</evidence>